<dbReference type="GO" id="GO:0004834">
    <property type="term" value="F:tryptophan synthase activity"/>
    <property type="evidence" value="ECO:0007669"/>
    <property type="project" value="UniProtKB-UniRule"/>
</dbReference>
<dbReference type="InterPro" id="IPR018204">
    <property type="entry name" value="Trp_synthase_alpha_AS"/>
</dbReference>
<keyword evidence="6 9" id="KW-0057">Aromatic amino acid biosynthesis</keyword>
<dbReference type="FunFam" id="3.20.20.70:FF:000037">
    <property type="entry name" value="Tryptophan synthase alpha chain"/>
    <property type="match status" value="1"/>
</dbReference>
<dbReference type="PANTHER" id="PTHR43406">
    <property type="entry name" value="TRYPTOPHAN SYNTHASE, ALPHA CHAIN"/>
    <property type="match status" value="1"/>
</dbReference>
<evidence type="ECO:0000256" key="9">
    <source>
        <dbReference type="HAMAP-Rule" id="MF_00131"/>
    </source>
</evidence>
<dbReference type="Proteomes" id="UP000006556">
    <property type="component" value="Chromosome"/>
</dbReference>
<protein>
    <recommendedName>
        <fullName evidence="9">Tryptophan synthase alpha chain</fullName>
        <ecNumber evidence="9">4.2.1.20</ecNumber>
    </recommendedName>
</protein>
<evidence type="ECO:0000256" key="8">
    <source>
        <dbReference type="ARBA" id="ARBA00049047"/>
    </source>
</evidence>
<dbReference type="KEGG" id="pth:PTH_1623"/>
<dbReference type="PANTHER" id="PTHR43406:SF1">
    <property type="entry name" value="TRYPTOPHAN SYNTHASE ALPHA CHAIN, CHLOROPLASTIC"/>
    <property type="match status" value="1"/>
</dbReference>
<dbReference type="InterPro" id="IPR013785">
    <property type="entry name" value="Aldolase_TIM"/>
</dbReference>
<evidence type="ECO:0000256" key="4">
    <source>
        <dbReference type="ARBA" id="ARBA00022605"/>
    </source>
</evidence>
<evidence type="ECO:0000256" key="3">
    <source>
        <dbReference type="ARBA" id="ARBA00011270"/>
    </source>
</evidence>
<evidence type="ECO:0000256" key="6">
    <source>
        <dbReference type="ARBA" id="ARBA00023141"/>
    </source>
</evidence>
<name>A5D1S2_PELTS</name>
<keyword evidence="5 9" id="KW-0822">Tryptophan biosynthesis</keyword>
<gene>
    <name evidence="11" type="primary">TrpA</name>
    <name evidence="9" type="synonym">trpA</name>
    <name evidence="11" type="ordered locus">PTH_1623</name>
</gene>
<keyword evidence="12" id="KW-1185">Reference proteome</keyword>
<evidence type="ECO:0000313" key="11">
    <source>
        <dbReference type="EMBL" id="BAF59804.1"/>
    </source>
</evidence>
<dbReference type="Pfam" id="PF00290">
    <property type="entry name" value="Trp_syntA"/>
    <property type="match status" value="1"/>
</dbReference>
<comment type="similarity">
    <text evidence="9 10">Belongs to the TrpA family.</text>
</comment>
<dbReference type="AlphaFoldDB" id="A5D1S2"/>
<dbReference type="InterPro" id="IPR011060">
    <property type="entry name" value="RibuloseP-bd_barrel"/>
</dbReference>
<feature type="active site" description="Proton acceptor" evidence="9">
    <location>
        <position position="52"/>
    </location>
</feature>
<accession>A5D1S2</accession>
<evidence type="ECO:0000256" key="2">
    <source>
        <dbReference type="ARBA" id="ARBA00004733"/>
    </source>
</evidence>
<feature type="active site" description="Proton acceptor" evidence="9">
    <location>
        <position position="63"/>
    </location>
</feature>
<dbReference type="GO" id="GO:0005829">
    <property type="term" value="C:cytosol"/>
    <property type="evidence" value="ECO:0007669"/>
    <property type="project" value="TreeGrafter"/>
</dbReference>
<keyword evidence="7 9" id="KW-0456">Lyase</keyword>
<evidence type="ECO:0000256" key="5">
    <source>
        <dbReference type="ARBA" id="ARBA00022822"/>
    </source>
</evidence>
<dbReference type="EC" id="4.2.1.20" evidence="9"/>
<dbReference type="UniPathway" id="UPA00035">
    <property type="reaction ID" value="UER00044"/>
</dbReference>
<reference evidence="12" key="1">
    <citation type="journal article" date="2008" name="Genome Res.">
        <title>The genome of Pelotomaculum thermopropionicum reveals niche-associated evolution in anaerobic microbiota.</title>
        <authorList>
            <person name="Kosaka T."/>
            <person name="Kato S."/>
            <person name="Shimoyama T."/>
            <person name="Ishii S."/>
            <person name="Abe T."/>
            <person name="Watanabe K."/>
        </authorList>
    </citation>
    <scope>NUCLEOTIDE SEQUENCE [LARGE SCALE GENOMIC DNA]</scope>
    <source>
        <strain evidence="12">DSM 13744 / JCM 10971 / SI</strain>
    </source>
</reference>
<sequence length="273" mass="28388">MTGRSRIAKCLENLRAAGKKGLIAFITAGDPGLAGTVEIVRHVAEAGADLIELGIPFSDPIADGPVIQMASARALAAGATLPGILEAVREIKKVCTKPLLLMGYYNPIYRFGIRQFAAAASVAGVDGLIVPDLPYEETRPLREAATEKGMDLIYLVAPVTPDRRLMKIAAEASGFIYCISVTGVTGARREIDTDLAAFTGRVRRYTALPLALGFGISGPEQALKASAYCDAVVVGSALVKAVAECSDAAAAGLAAGQLVARIRAALDSLKGSF</sequence>
<dbReference type="HOGENOM" id="CLU_016734_0_0_9"/>
<evidence type="ECO:0000256" key="7">
    <source>
        <dbReference type="ARBA" id="ARBA00023239"/>
    </source>
</evidence>
<proteinExistence type="inferred from homology"/>
<comment type="subunit">
    <text evidence="3 9">Tetramer of two alpha and two beta chains.</text>
</comment>
<evidence type="ECO:0000256" key="1">
    <source>
        <dbReference type="ARBA" id="ARBA00003365"/>
    </source>
</evidence>
<organism evidence="11 12">
    <name type="scientific">Pelotomaculum thermopropionicum (strain DSM 13744 / JCM 10971 / SI)</name>
    <dbReference type="NCBI Taxonomy" id="370438"/>
    <lineage>
        <taxon>Bacteria</taxon>
        <taxon>Bacillati</taxon>
        <taxon>Bacillota</taxon>
        <taxon>Clostridia</taxon>
        <taxon>Eubacteriales</taxon>
        <taxon>Desulfotomaculaceae</taxon>
        <taxon>Pelotomaculum</taxon>
    </lineage>
</organism>
<dbReference type="eggNOG" id="COG0159">
    <property type="taxonomic scope" value="Bacteria"/>
</dbReference>
<evidence type="ECO:0000256" key="10">
    <source>
        <dbReference type="RuleBase" id="RU003662"/>
    </source>
</evidence>
<comment type="pathway">
    <text evidence="2 9">Amino-acid biosynthesis; L-tryptophan biosynthesis; L-tryptophan from chorismate: step 5/5.</text>
</comment>
<evidence type="ECO:0000313" key="12">
    <source>
        <dbReference type="Proteomes" id="UP000006556"/>
    </source>
</evidence>
<comment type="catalytic activity">
    <reaction evidence="8 9">
        <text>(1S,2R)-1-C-(indol-3-yl)glycerol 3-phosphate + L-serine = D-glyceraldehyde 3-phosphate + L-tryptophan + H2O</text>
        <dbReference type="Rhea" id="RHEA:10532"/>
        <dbReference type="ChEBI" id="CHEBI:15377"/>
        <dbReference type="ChEBI" id="CHEBI:33384"/>
        <dbReference type="ChEBI" id="CHEBI:57912"/>
        <dbReference type="ChEBI" id="CHEBI:58866"/>
        <dbReference type="ChEBI" id="CHEBI:59776"/>
        <dbReference type="EC" id="4.2.1.20"/>
    </reaction>
</comment>
<dbReference type="PROSITE" id="PS00167">
    <property type="entry name" value="TRP_SYNTHASE_ALPHA"/>
    <property type="match status" value="1"/>
</dbReference>
<dbReference type="InterPro" id="IPR002028">
    <property type="entry name" value="Trp_synthase_suA"/>
</dbReference>
<dbReference type="EMBL" id="AP009389">
    <property type="protein sequence ID" value="BAF59804.1"/>
    <property type="molecule type" value="Genomic_DNA"/>
</dbReference>
<keyword evidence="4 9" id="KW-0028">Amino-acid biosynthesis</keyword>
<dbReference type="NCBIfam" id="TIGR00262">
    <property type="entry name" value="trpA"/>
    <property type="match status" value="1"/>
</dbReference>
<dbReference type="STRING" id="370438.PTH_1623"/>
<comment type="function">
    <text evidence="1 9">The alpha subunit is responsible for the aldol cleavage of indoleglycerol phosphate to indole and glyceraldehyde 3-phosphate.</text>
</comment>
<dbReference type="CDD" id="cd04724">
    <property type="entry name" value="Tryptophan_synthase_alpha"/>
    <property type="match status" value="1"/>
</dbReference>
<dbReference type="HAMAP" id="MF_00131">
    <property type="entry name" value="Trp_synth_alpha"/>
    <property type="match status" value="1"/>
</dbReference>
<dbReference type="Gene3D" id="3.20.20.70">
    <property type="entry name" value="Aldolase class I"/>
    <property type="match status" value="1"/>
</dbReference>
<dbReference type="SUPFAM" id="SSF51366">
    <property type="entry name" value="Ribulose-phoshate binding barrel"/>
    <property type="match status" value="1"/>
</dbReference>